<evidence type="ECO:0000313" key="6">
    <source>
        <dbReference type="Proteomes" id="UP000289340"/>
    </source>
</evidence>
<comment type="cofactor">
    <cofactor evidence="1">
        <name>Mg(2+)</name>
        <dbReference type="ChEBI" id="CHEBI:18420"/>
    </cofactor>
</comment>
<keyword evidence="6" id="KW-1185">Reference proteome</keyword>
<dbReference type="Pfam" id="PF14214">
    <property type="entry name" value="Helitron_like_N"/>
    <property type="match status" value="1"/>
</dbReference>
<dbReference type="PANTHER" id="PTHR10492:SF78">
    <property type="entry name" value="ATP-DEPENDENT DNA HELICASE"/>
    <property type="match status" value="1"/>
</dbReference>
<name>A0A445JL79_GLYSO</name>
<dbReference type="GO" id="GO:0016887">
    <property type="term" value="F:ATP hydrolysis activity"/>
    <property type="evidence" value="ECO:0007669"/>
    <property type="project" value="RHEA"/>
</dbReference>
<comment type="similarity">
    <text evidence="1">Belongs to the helicase family.</text>
</comment>
<keyword evidence="1" id="KW-0233">DNA recombination</keyword>
<dbReference type="GO" id="GO:0005524">
    <property type="term" value="F:ATP binding"/>
    <property type="evidence" value="ECO:0007669"/>
    <property type="project" value="UniProtKB-KW"/>
</dbReference>
<dbReference type="GO" id="GO:0006310">
    <property type="term" value="P:DNA recombination"/>
    <property type="evidence" value="ECO:0007669"/>
    <property type="project" value="UniProtKB-KW"/>
</dbReference>
<gene>
    <name evidence="5" type="ORF">D0Y65_021863</name>
</gene>
<keyword evidence="1" id="KW-0227">DNA damage</keyword>
<keyword evidence="1" id="KW-0234">DNA repair</keyword>
<dbReference type="Pfam" id="PF21530">
    <property type="entry name" value="Pif1_2B_dom"/>
    <property type="match status" value="1"/>
</dbReference>
<reference evidence="5 6" key="1">
    <citation type="submission" date="2018-09" db="EMBL/GenBank/DDBJ databases">
        <title>A high-quality reference genome of wild soybean provides a powerful tool to mine soybean genomes.</title>
        <authorList>
            <person name="Xie M."/>
            <person name="Chung C.Y.L."/>
            <person name="Li M.-W."/>
            <person name="Wong F.-L."/>
            <person name="Chan T.-F."/>
            <person name="Lam H.-M."/>
        </authorList>
    </citation>
    <scope>NUCLEOTIDE SEQUENCE [LARGE SCALE GENOMIC DNA]</scope>
    <source>
        <strain evidence="6">cv. W05</strain>
        <tissue evidence="5">Hypocotyl of etiolated seedlings</tissue>
    </source>
</reference>
<feature type="domain" description="DNA helicase Pif1-like DEAD-box helicase" evidence="2">
    <location>
        <begin position="267"/>
        <end position="332"/>
    </location>
</feature>
<evidence type="ECO:0000256" key="1">
    <source>
        <dbReference type="RuleBase" id="RU363044"/>
    </source>
</evidence>
<dbReference type="InterPro" id="IPR025476">
    <property type="entry name" value="Helitron_helicase-like"/>
</dbReference>
<dbReference type="Pfam" id="PF05970">
    <property type="entry name" value="PIF1"/>
    <property type="match status" value="1"/>
</dbReference>
<evidence type="ECO:0000259" key="2">
    <source>
        <dbReference type="Pfam" id="PF05970"/>
    </source>
</evidence>
<proteinExistence type="inferred from homology"/>
<accession>A0A445JL79</accession>
<dbReference type="EC" id="5.6.2.3" evidence="1"/>
<dbReference type="GO" id="GO:0000723">
    <property type="term" value="P:telomere maintenance"/>
    <property type="evidence" value="ECO:0007669"/>
    <property type="project" value="InterPro"/>
</dbReference>
<dbReference type="GO" id="GO:0043139">
    <property type="term" value="F:5'-3' DNA helicase activity"/>
    <property type="evidence" value="ECO:0007669"/>
    <property type="project" value="UniProtKB-EC"/>
</dbReference>
<dbReference type="Gene3D" id="3.40.50.300">
    <property type="entry name" value="P-loop containing nucleotide triphosphate hydrolases"/>
    <property type="match status" value="1"/>
</dbReference>
<evidence type="ECO:0000313" key="5">
    <source>
        <dbReference type="EMBL" id="RZB99157.1"/>
    </source>
</evidence>
<sequence>MYNNKHVLDEDIIIAIKNMLDNNNHYAHKFRMARDKLQSSIVSSLKLKLIYDRQSDGRLYNLPNTVEVAALIVGDEHTGNHRDIIIEKKTGLLKRINELHPAYLPLQYPLLYPRGKDGYRPDIPHKDHPNIHAAKRKKVVDGYCMIESQNLNFVRQHQQQLRVDKYINLNACNNAPETLGNEKAWPEIQRKVRKSNLTPHDCPDVVSQIFKIKLNQLINDLKRGHVFGPILGCYAANPHQNKLVYNEMTYDKEVLSAKFNRCYHSMIDEQASIFDNIIRVVASQLGGVYFLYGYGGTGKTFMWKTLSSAVRSNGGIVLTVASSGIASLLLPGDIGDGKLGQPNDGHCEIAIPNEFLIMDFEDPIQAIVDATYPDLLQNYNNADFLQKRSILASSKDVVDKINDYVLSLIPSDKKEYCSADSVDKSDELLNLAFGLLTPNFLNTLKTSGIPNHKLRIKIGTPIIL</sequence>
<keyword evidence="1" id="KW-0067">ATP-binding</keyword>
<keyword evidence="1" id="KW-0378">Hydrolase</keyword>
<dbReference type="Proteomes" id="UP000289340">
    <property type="component" value="Chromosome 8"/>
</dbReference>
<keyword evidence="1" id="KW-0347">Helicase</keyword>
<comment type="catalytic activity">
    <reaction evidence="1">
        <text>ATP + H2O = ADP + phosphate + H(+)</text>
        <dbReference type="Rhea" id="RHEA:13065"/>
        <dbReference type="ChEBI" id="CHEBI:15377"/>
        <dbReference type="ChEBI" id="CHEBI:15378"/>
        <dbReference type="ChEBI" id="CHEBI:30616"/>
        <dbReference type="ChEBI" id="CHEBI:43474"/>
        <dbReference type="ChEBI" id="CHEBI:456216"/>
        <dbReference type="EC" id="5.6.2.3"/>
    </reaction>
</comment>
<feature type="domain" description="DNA helicase Pif1-like 2B" evidence="4">
    <location>
        <begin position="440"/>
        <end position="464"/>
    </location>
</feature>
<dbReference type="SUPFAM" id="SSF52540">
    <property type="entry name" value="P-loop containing nucleoside triphosphate hydrolases"/>
    <property type="match status" value="1"/>
</dbReference>
<evidence type="ECO:0000259" key="4">
    <source>
        <dbReference type="Pfam" id="PF21530"/>
    </source>
</evidence>
<dbReference type="PANTHER" id="PTHR10492">
    <property type="match status" value="1"/>
</dbReference>
<dbReference type="InterPro" id="IPR049163">
    <property type="entry name" value="Pif1-like_2B_dom"/>
</dbReference>
<feature type="domain" description="Helitron helicase-like" evidence="3">
    <location>
        <begin position="181"/>
        <end position="234"/>
    </location>
</feature>
<dbReference type="InterPro" id="IPR027417">
    <property type="entry name" value="P-loop_NTPase"/>
</dbReference>
<evidence type="ECO:0000259" key="3">
    <source>
        <dbReference type="Pfam" id="PF14214"/>
    </source>
</evidence>
<dbReference type="InterPro" id="IPR010285">
    <property type="entry name" value="DNA_helicase_pif1-like_DEAD"/>
</dbReference>
<dbReference type="EMBL" id="QZWG01000008">
    <property type="protein sequence ID" value="RZB99157.1"/>
    <property type="molecule type" value="Genomic_DNA"/>
</dbReference>
<dbReference type="AlphaFoldDB" id="A0A445JL79"/>
<comment type="caution">
    <text evidence="5">The sequence shown here is derived from an EMBL/GenBank/DDBJ whole genome shotgun (WGS) entry which is preliminary data.</text>
</comment>
<protein>
    <recommendedName>
        <fullName evidence="1">ATP-dependent DNA helicase</fullName>
        <ecNumber evidence="1">5.6.2.3</ecNumber>
    </recommendedName>
</protein>
<dbReference type="GO" id="GO:0006281">
    <property type="term" value="P:DNA repair"/>
    <property type="evidence" value="ECO:0007669"/>
    <property type="project" value="UniProtKB-KW"/>
</dbReference>
<organism evidence="5 6">
    <name type="scientific">Glycine soja</name>
    <name type="common">Wild soybean</name>
    <dbReference type="NCBI Taxonomy" id="3848"/>
    <lineage>
        <taxon>Eukaryota</taxon>
        <taxon>Viridiplantae</taxon>
        <taxon>Streptophyta</taxon>
        <taxon>Embryophyta</taxon>
        <taxon>Tracheophyta</taxon>
        <taxon>Spermatophyta</taxon>
        <taxon>Magnoliopsida</taxon>
        <taxon>eudicotyledons</taxon>
        <taxon>Gunneridae</taxon>
        <taxon>Pentapetalae</taxon>
        <taxon>rosids</taxon>
        <taxon>fabids</taxon>
        <taxon>Fabales</taxon>
        <taxon>Fabaceae</taxon>
        <taxon>Papilionoideae</taxon>
        <taxon>50 kb inversion clade</taxon>
        <taxon>NPAAA clade</taxon>
        <taxon>indigoferoid/millettioid clade</taxon>
        <taxon>Phaseoleae</taxon>
        <taxon>Glycine</taxon>
        <taxon>Glycine subgen. Soja</taxon>
    </lineage>
</organism>
<keyword evidence="1" id="KW-0547">Nucleotide-binding</keyword>